<protein>
    <recommendedName>
        <fullName evidence="2">Acyltransferase 3 domain-containing protein</fullName>
    </recommendedName>
</protein>
<dbReference type="eggNOG" id="COG1835">
    <property type="taxonomic scope" value="Bacteria"/>
</dbReference>
<dbReference type="InterPro" id="IPR050879">
    <property type="entry name" value="Acyltransferase_3"/>
</dbReference>
<dbReference type="PANTHER" id="PTHR23028">
    <property type="entry name" value="ACETYLTRANSFERASE"/>
    <property type="match status" value="1"/>
</dbReference>
<dbReference type="InterPro" id="IPR002656">
    <property type="entry name" value="Acyl_transf_3_dom"/>
</dbReference>
<feature type="transmembrane region" description="Helical" evidence="1">
    <location>
        <begin position="97"/>
        <end position="124"/>
    </location>
</feature>
<dbReference type="Proteomes" id="UP000014408">
    <property type="component" value="Unassembled WGS sequence"/>
</dbReference>
<feature type="transmembrane region" description="Helical" evidence="1">
    <location>
        <begin position="52"/>
        <end position="76"/>
    </location>
</feature>
<dbReference type="GO" id="GO:0016020">
    <property type="term" value="C:membrane"/>
    <property type="evidence" value="ECO:0007669"/>
    <property type="project" value="TreeGrafter"/>
</dbReference>
<reference evidence="3 4" key="1">
    <citation type="submission" date="2013-05" db="EMBL/GenBank/DDBJ databases">
        <title>The Genome Sequence of Corynebacterium pyruviciproducens 1773O (ATCC BAA-1742).</title>
        <authorList>
            <consortium name="The Broad Institute Genomics Platform"/>
            <person name="Earl A."/>
            <person name="Ward D."/>
            <person name="Feldgarden M."/>
            <person name="Gevers D."/>
            <person name="Tong J."/>
            <person name="Walker B."/>
            <person name="Young S."/>
            <person name="Zeng Q."/>
            <person name="Gargeya S."/>
            <person name="Fitzgerald M."/>
            <person name="Haas B."/>
            <person name="Abouelleil A."/>
            <person name="Allen A.W."/>
            <person name="Alvarado L."/>
            <person name="Arachchi H.M."/>
            <person name="Berlin A.M."/>
            <person name="Chapman S.B."/>
            <person name="Gainer-Dewar J."/>
            <person name="Goldberg J."/>
            <person name="Griggs A."/>
            <person name="Gujja S."/>
            <person name="Hansen M."/>
            <person name="Howarth C."/>
            <person name="Imamovic A."/>
            <person name="Ireland A."/>
            <person name="Larimer J."/>
            <person name="McCowan C."/>
            <person name="Murphy C."/>
            <person name="Pearson M."/>
            <person name="Poon T.W."/>
            <person name="Priest M."/>
            <person name="Roberts A."/>
            <person name="Saif S."/>
            <person name="Shea T."/>
            <person name="Sisk P."/>
            <person name="Sykes S."/>
            <person name="Wortman J."/>
            <person name="Nusbaum C."/>
            <person name="Birren B."/>
        </authorList>
    </citation>
    <scope>NUCLEOTIDE SEQUENCE [LARGE SCALE GENOMIC DNA]</scope>
    <source>
        <strain evidence="3 4">ATCC BAA-1742</strain>
    </source>
</reference>
<feature type="transmembrane region" description="Helical" evidence="1">
    <location>
        <begin position="156"/>
        <end position="176"/>
    </location>
</feature>
<gene>
    <name evidence="3" type="ORF">HMPREF1219_02345</name>
</gene>
<sequence>MDLVHRRRRPQLPSLTGARWWAALCVFTLHSLVFLQVYPFQKSALFATIHRFIPMQLGSAGVTFFFILSGFLIYWSNSHIRTGKEVRHYLLRRVTKIYPTHLLSLVLFVVASATFTAHGVRLVLDFSRLELWLPNALLLHTWRPAWATLGGMNTPSWSLVSEMLFYLSFPLFVPLFRRIRGRGNWVGRTEFPIGYGATKVIAEGCVAPTDHIRGRGGHLWWYQPNTAEEIWAFLRVQHR</sequence>
<proteinExistence type="predicted"/>
<evidence type="ECO:0000313" key="4">
    <source>
        <dbReference type="Proteomes" id="UP000014408"/>
    </source>
</evidence>
<dbReference type="GO" id="GO:0000271">
    <property type="term" value="P:polysaccharide biosynthetic process"/>
    <property type="evidence" value="ECO:0007669"/>
    <property type="project" value="TreeGrafter"/>
</dbReference>
<keyword evidence="1" id="KW-0472">Membrane</keyword>
<dbReference type="PANTHER" id="PTHR23028:SF53">
    <property type="entry name" value="ACYL_TRANSF_3 DOMAIN-CONTAINING PROTEIN"/>
    <property type="match status" value="1"/>
</dbReference>
<evidence type="ECO:0000313" key="3">
    <source>
        <dbReference type="EMBL" id="EPD67928.1"/>
    </source>
</evidence>
<comment type="caution">
    <text evidence="3">The sequence shown here is derived from an EMBL/GenBank/DDBJ whole genome shotgun (WGS) entry which is preliminary data.</text>
</comment>
<dbReference type="HOGENOM" id="CLU_005679_5_0_11"/>
<dbReference type="PATRIC" id="fig|1125779.3.peg.2291"/>
<evidence type="ECO:0000256" key="1">
    <source>
        <dbReference type="SAM" id="Phobius"/>
    </source>
</evidence>
<keyword evidence="1" id="KW-1133">Transmembrane helix</keyword>
<dbReference type="EMBL" id="ATBY01000017">
    <property type="protein sequence ID" value="EPD67928.1"/>
    <property type="molecule type" value="Genomic_DNA"/>
</dbReference>
<dbReference type="RefSeq" id="WP_016459073.1">
    <property type="nucleotide sequence ID" value="NZ_KE150448.1"/>
</dbReference>
<dbReference type="Pfam" id="PF01757">
    <property type="entry name" value="Acyl_transf_3"/>
    <property type="match status" value="1"/>
</dbReference>
<feature type="transmembrane region" description="Helical" evidence="1">
    <location>
        <begin position="20"/>
        <end position="40"/>
    </location>
</feature>
<name>S2YU45_9CORY</name>
<evidence type="ECO:0000259" key="2">
    <source>
        <dbReference type="Pfam" id="PF01757"/>
    </source>
</evidence>
<feature type="domain" description="Acyltransferase 3" evidence="2">
    <location>
        <begin position="14"/>
        <end position="185"/>
    </location>
</feature>
<keyword evidence="1" id="KW-0812">Transmembrane</keyword>
<keyword evidence="4" id="KW-1185">Reference proteome</keyword>
<dbReference type="STRING" id="1125779.HMPREF1219_02345"/>
<dbReference type="AlphaFoldDB" id="S2YU45"/>
<accession>S2YU45</accession>
<dbReference type="GO" id="GO:0016747">
    <property type="term" value="F:acyltransferase activity, transferring groups other than amino-acyl groups"/>
    <property type="evidence" value="ECO:0007669"/>
    <property type="project" value="InterPro"/>
</dbReference>
<organism evidence="3 4">
    <name type="scientific">Corynebacterium pyruviciproducens ATCC BAA-1742</name>
    <dbReference type="NCBI Taxonomy" id="1125779"/>
    <lineage>
        <taxon>Bacteria</taxon>
        <taxon>Bacillati</taxon>
        <taxon>Actinomycetota</taxon>
        <taxon>Actinomycetes</taxon>
        <taxon>Mycobacteriales</taxon>
        <taxon>Corynebacteriaceae</taxon>
        <taxon>Corynebacterium</taxon>
    </lineage>
</organism>